<dbReference type="Pfam" id="PF00691">
    <property type="entry name" value="OmpA"/>
    <property type="match status" value="1"/>
</dbReference>
<reference evidence="10 11" key="1">
    <citation type="submission" date="2016-07" db="EMBL/GenBank/DDBJ databases">
        <title>Characterization of isolates of Eisenbergiella tayi derived from blood cultures, using whole genome sequencing.</title>
        <authorList>
            <person name="Burdz T."/>
            <person name="Wiebe D."/>
            <person name="Huynh C."/>
            <person name="Bernard K."/>
        </authorList>
    </citation>
    <scope>NUCLEOTIDE SEQUENCE [LARGE SCALE GENOMIC DNA]</scope>
    <source>
        <strain evidence="10 11">NML 120489</strain>
    </source>
</reference>
<gene>
    <name evidence="10" type="primary">oprF</name>
    <name evidence="10" type="ORF">BEH84_05625</name>
</gene>
<dbReference type="AlphaFoldDB" id="A0A1E3AHS5"/>
<dbReference type="CDD" id="cd07185">
    <property type="entry name" value="OmpA_C-like"/>
    <property type="match status" value="1"/>
</dbReference>
<evidence type="ECO:0000256" key="8">
    <source>
        <dbReference type="SAM" id="MobiDB-lite"/>
    </source>
</evidence>
<proteinExistence type="inferred from homology"/>
<evidence type="ECO:0000256" key="1">
    <source>
        <dbReference type="ARBA" id="ARBA00004162"/>
    </source>
</evidence>
<evidence type="ECO:0000256" key="3">
    <source>
        <dbReference type="ARBA" id="ARBA00022475"/>
    </source>
</evidence>
<evidence type="ECO:0000256" key="2">
    <source>
        <dbReference type="ARBA" id="ARBA00008914"/>
    </source>
</evidence>
<dbReference type="Gene3D" id="3.30.1330.60">
    <property type="entry name" value="OmpA-like domain"/>
    <property type="match status" value="1"/>
</dbReference>
<comment type="subcellular location">
    <subcellularLocation>
        <location evidence="1">Cell membrane</location>
        <topology evidence="1">Single-pass membrane protein</topology>
    </subcellularLocation>
</comment>
<feature type="region of interest" description="Disordered" evidence="8">
    <location>
        <begin position="257"/>
        <end position="285"/>
    </location>
</feature>
<dbReference type="PROSITE" id="PS51123">
    <property type="entry name" value="OMPA_2"/>
    <property type="match status" value="1"/>
</dbReference>
<keyword evidence="5" id="KW-1133">Transmembrane helix</keyword>
<dbReference type="SUPFAM" id="SSF103088">
    <property type="entry name" value="OmpA-like"/>
    <property type="match status" value="1"/>
</dbReference>
<dbReference type="EMBL" id="MCGI01000006">
    <property type="protein sequence ID" value="ODM08300.1"/>
    <property type="molecule type" value="Genomic_DNA"/>
</dbReference>
<dbReference type="GeneID" id="93301488"/>
<evidence type="ECO:0000259" key="9">
    <source>
        <dbReference type="PROSITE" id="PS51123"/>
    </source>
</evidence>
<evidence type="ECO:0000256" key="4">
    <source>
        <dbReference type="ARBA" id="ARBA00022692"/>
    </source>
</evidence>
<evidence type="ECO:0000256" key="6">
    <source>
        <dbReference type="ARBA" id="ARBA00023136"/>
    </source>
</evidence>
<evidence type="ECO:0000256" key="7">
    <source>
        <dbReference type="PROSITE-ProRule" id="PRU00473"/>
    </source>
</evidence>
<dbReference type="InterPro" id="IPR036737">
    <property type="entry name" value="OmpA-like_sf"/>
</dbReference>
<dbReference type="Proteomes" id="UP000095003">
    <property type="component" value="Unassembled WGS sequence"/>
</dbReference>
<evidence type="ECO:0000256" key="5">
    <source>
        <dbReference type="ARBA" id="ARBA00022989"/>
    </source>
</evidence>
<keyword evidence="3" id="KW-1003">Cell membrane</keyword>
<dbReference type="PANTHER" id="PTHR30329">
    <property type="entry name" value="STATOR ELEMENT OF FLAGELLAR MOTOR COMPLEX"/>
    <property type="match status" value="1"/>
</dbReference>
<dbReference type="Pfam" id="PF13677">
    <property type="entry name" value="MotB_plug"/>
    <property type="match status" value="1"/>
</dbReference>
<dbReference type="InterPro" id="IPR006665">
    <property type="entry name" value="OmpA-like"/>
</dbReference>
<name>A0A1E3AHS5_9FIRM</name>
<evidence type="ECO:0000313" key="10">
    <source>
        <dbReference type="EMBL" id="ODM08300.1"/>
    </source>
</evidence>
<dbReference type="InterPro" id="IPR050330">
    <property type="entry name" value="Bact_OuterMem_StrucFunc"/>
</dbReference>
<dbReference type="InterPro" id="IPR025713">
    <property type="entry name" value="MotB-like_N_dom"/>
</dbReference>
<dbReference type="GO" id="GO:0005886">
    <property type="term" value="C:plasma membrane"/>
    <property type="evidence" value="ECO:0007669"/>
    <property type="project" value="UniProtKB-SubCell"/>
</dbReference>
<keyword evidence="6 7" id="KW-0472">Membrane</keyword>
<evidence type="ECO:0000313" key="11">
    <source>
        <dbReference type="Proteomes" id="UP000095003"/>
    </source>
</evidence>
<dbReference type="RefSeq" id="WP_069159112.1">
    <property type="nucleotide sequence ID" value="NZ_DBFYTC010000235.1"/>
</dbReference>
<keyword evidence="4" id="KW-0812">Transmembrane</keyword>
<comment type="similarity">
    <text evidence="2">Belongs to the MotB family.</text>
</comment>
<dbReference type="PATRIC" id="fig|1432052.3.peg.6228"/>
<sequence>MKKRKKNSEQGDWLNTYADMVTLLLCFFVLLYSISSVDQDKWKNFVLSINPQAAEALQEPKANGAFQEGIMEEYPEGDADAFEEMFRALIEAANQLGIENQVSITQGDGYTFISFKDKVFFDGDSPVLKEEGKTVLDAFAEAIAPAADSVKQIEVLGHTSQGDPEIPNEVMTDRVLSAERSAQIVAYLQGKDIIEPAKLVSMAFGQFRPIDTFQTSEGRAHNRRAEILITKDGTVERSLSYYYEQVYGSGTFEEGMDALKEEGGNTDAGDSAGDKQAPSEGKNGE</sequence>
<dbReference type="PANTHER" id="PTHR30329:SF21">
    <property type="entry name" value="LIPOPROTEIN YIAD-RELATED"/>
    <property type="match status" value="1"/>
</dbReference>
<accession>A0A1E3AHS5</accession>
<comment type="caution">
    <text evidence="10">The sequence shown here is derived from an EMBL/GenBank/DDBJ whole genome shotgun (WGS) entry which is preliminary data.</text>
</comment>
<organism evidence="10 11">
    <name type="scientific">Eisenbergiella tayi</name>
    <dbReference type="NCBI Taxonomy" id="1432052"/>
    <lineage>
        <taxon>Bacteria</taxon>
        <taxon>Bacillati</taxon>
        <taxon>Bacillota</taxon>
        <taxon>Clostridia</taxon>
        <taxon>Lachnospirales</taxon>
        <taxon>Lachnospiraceae</taxon>
        <taxon>Eisenbergiella</taxon>
    </lineage>
</organism>
<protein>
    <submittedName>
        <fullName evidence="10">Outer membrane porin F</fullName>
    </submittedName>
</protein>
<feature type="domain" description="OmpA-like" evidence="9">
    <location>
        <begin position="108"/>
        <end position="233"/>
    </location>
</feature>